<keyword evidence="1" id="KW-0238">DNA-binding</keyword>
<dbReference type="InterPro" id="IPR047057">
    <property type="entry name" value="MerR_fam"/>
</dbReference>
<evidence type="ECO:0000313" key="3">
    <source>
        <dbReference type="EMBL" id="MFC6260045.1"/>
    </source>
</evidence>
<dbReference type="InterPro" id="IPR009061">
    <property type="entry name" value="DNA-bd_dom_put_sf"/>
</dbReference>
<dbReference type="CDD" id="cd01109">
    <property type="entry name" value="HTH_YyaN"/>
    <property type="match status" value="1"/>
</dbReference>
<name>A0ABW1TED6_9LACO</name>
<dbReference type="EMBL" id="JBHSSI010000025">
    <property type="protein sequence ID" value="MFC6260045.1"/>
    <property type="molecule type" value="Genomic_DNA"/>
</dbReference>
<dbReference type="SUPFAM" id="SSF46955">
    <property type="entry name" value="Putative DNA-binding domain"/>
    <property type="match status" value="1"/>
</dbReference>
<evidence type="ECO:0000313" key="4">
    <source>
        <dbReference type="Proteomes" id="UP001596283"/>
    </source>
</evidence>
<sequence length="139" mass="16106">MNIKQAGELFGLTTETLRYYERVGVIPQVARNKSGYREFTISDLNWVYLVTTLRSAGLSIESLIEFCQLSQLRDGQDIGGAQKQVLRDERDELDDKIDHLKDVRALLDYKLEHYDDHVAKFNAGEPVEKLWENPPRHQD</sequence>
<dbReference type="Proteomes" id="UP001596283">
    <property type="component" value="Unassembled WGS sequence"/>
</dbReference>
<proteinExistence type="predicted"/>
<reference evidence="4" key="1">
    <citation type="journal article" date="2019" name="Int. J. Syst. Evol. Microbiol.">
        <title>The Global Catalogue of Microorganisms (GCM) 10K type strain sequencing project: providing services to taxonomists for standard genome sequencing and annotation.</title>
        <authorList>
            <consortium name="The Broad Institute Genomics Platform"/>
            <consortium name="The Broad Institute Genome Sequencing Center for Infectious Disease"/>
            <person name="Wu L."/>
            <person name="Ma J."/>
        </authorList>
    </citation>
    <scope>NUCLEOTIDE SEQUENCE [LARGE SCALE GENOMIC DNA]</scope>
    <source>
        <strain evidence="4">CCM 8908</strain>
    </source>
</reference>
<dbReference type="PANTHER" id="PTHR30204">
    <property type="entry name" value="REDOX-CYCLING DRUG-SENSING TRANSCRIPTIONAL ACTIVATOR SOXR"/>
    <property type="match status" value="1"/>
</dbReference>
<dbReference type="RefSeq" id="WP_125685230.1">
    <property type="nucleotide sequence ID" value="NZ_JBHSSI010000025.1"/>
</dbReference>
<dbReference type="SMART" id="SM00422">
    <property type="entry name" value="HTH_MERR"/>
    <property type="match status" value="1"/>
</dbReference>
<dbReference type="PROSITE" id="PS50937">
    <property type="entry name" value="HTH_MERR_2"/>
    <property type="match status" value="1"/>
</dbReference>
<feature type="domain" description="HTH merR-type" evidence="2">
    <location>
        <begin position="1"/>
        <end position="69"/>
    </location>
</feature>
<dbReference type="Pfam" id="PF13411">
    <property type="entry name" value="MerR_1"/>
    <property type="match status" value="1"/>
</dbReference>
<accession>A0ABW1TED6</accession>
<protein>
    <submittedName>
        <fullName evidence="3">MerR family transcriptional regulator</fullName>
    </submittedName>
</protein>
<dbReference type="PANTHER" id="PTHR30204:SF98">
    <property type="entry name" value="HTH-TYPE TRANSCRIPTIONAL REGULATOR ADHR"/>
    <property type="match status" value="1"/>
</dbReference>
<keyword evidence="4" id="KW-1185">Reference proteome</keyword>
<evidence type="ECO:0000256" key="1">
    <source>
        <dbReference type="ARBA" id="ARBA00023125"/>
    </source>
</evidence>
<dbReference type="InterPro" id="IPR000551">
    <property type="entry name" value="MerR-type_HTH_dom"/>
</dbReference>
<organism evidence="3 4">
    <name type="scientific">Levilactobacillus fujinensis</name>
    <dbReference type="NCBI Taxonomy" id="2486024"/>
    <lineage>
        <taxon>Bacteria</taxon>
        <taxon>Bacillati</taxon>
        <taxon>Bacillota</taxon>
        <taxon>Bacilli</taxon>
        <taxon>Lactobacillales</taxon>
        <taxon>Lactobacillaceae</taxon>
        <taxon>Levilactobacillus</taxon>
    </lineage>
</organism>
<dbReference type="Gene3D" id="1.10.1660.10">
    <property type="match status" value="1"/>
</dbReference>
<gene>
    <name evidence="3" type="ORF">ACFP1C_03725</name>
</gene>
<evidence type="ECO:0000259" key="2">
    <source>
        <dbReference type="PROSITE" id="PS50937"/>
    </source>
</evidence>
<comment type="caution">
    <text evidence="3">The sequence shown here is derived from an EMBL/GenBank/DDBJ whole genome shotgun (WGS) entry which is preliminary data.</text>
</comment>